<proteinExistence type="predicted"/>
<gene>
    <name evidence="6" type="ORF">ACFQXB_14830</name>
</gene>
<dbReference type="RefSeq" id="WP_377405421.1">
    <property type="nucleotide sequence ID" value="NZ_JBHTFQ010000008.1"/>
</dbReference>
<dbReference type="Gene3D" id="2.102.10.10">
    <property type="entry name" value="Rieske [2Fe-2S] iron-sulphur domain"/>
    <property type="match status" value="1"/>
</dbReference>
<reference evidence="7" key="1">
    <citation type="journal article" date="2019" name="Int. J. Syst. Evol. Microbiol.">
        <title>The Global Catalogue of Microorganisms (GCM) 10K type strain sequencing project: providing services to taxonomists for standard genome sequencing and annotation.</title>
        <authorList>
            <consortium name="The Broad Institute Genomics Platform"/>
            <consortium name="The Broad Institute Genome Sequencing Center for Infectious Disease"/>
            <person name="Wu L."/>
            <person name="Ma J."/>
        </authorList>
    </citation>
    <scope>NUCLEOTIDE SEQUENCE [LARGE SCALE GENOMIC DNA]</scope>
    <source>
        <strain evidence="7">CGMCC 1.12750</strain>
    </source>
</reference>
<evidence type="ECO:0000256" key="2">
    <source>
        <dbReference type="ARBA" id="ARBA00022723"/>
    </source>
</evidence>
<keyword evidence="4" id="KW-0411">Iron-sulfur</keyword>
<protein>
    <submittedName>
        <fullName evidence="6">Rieske (2Fe-2S) protein</fullName>
    </submittedName>
</protein>
<evidence type="ECO:0000256" key="3">
    <source>
        <dbReference type="ARBA" id="ARBA00023004"/>
    </source>
</evidence>
<dbReference type="SUPFAM" id="SSF50022">
    <property type="entry name" value="ISP domain"/>
    <property type="match status" value="1"/>
</dbReference>
<evidence type="ECO:0000313" key="6">
    <source>
        <dbReference type="EMBL" id="MFC7705468.1"/>
    </source>
</evidence>
<name>A0ABW2UR68_9RHOB</name>
<dbReference type="InterPro" id="IPR036922">
    <property type="entry name" value="Rieske_2Fe-2S_sf"/>
</dbReference>
<keyword evidence="3" id="KW-0408">Iron</keyword>
<feature type="domain" description="Rieske" evidence="5">
    <location>
        <begin position="4"/>
        <end position="115"/>
    </location>
</feature>
<keyword evidence="2" id="KW-0479">Metal-binding</keyword>
<dbReference type="PROSITE" id="PS51296">
    <property type="entry name" value="RIESKE"/>
    <property type="match status" value="1"/>
</dbReference>
<accession>A0ABW2UR68</accession>
<dbReference type="PANTHER" id="PTHR21496">
    <property type="entry name" value="FERREDOXIN-RELATED"/>
    <property type="match status" value="1"/>
</dbReference>
<evidence type="ECO:0000256" key="4">
    <source>
        <dbReference type="ARBA" id="ARBA00023014"/>
    </source>
</evidence>
<evidence type="ECO:0000259" key="5">
    <source>
        <dbReference type="PROSITE" id="PS51296"/>
    </source>
</evidence>
<keyword evidence="1" id="KW-0001">2Fe-2S</keyword>
<dbReference type="InterPro" id="IPR017941">
    <property type="entry name" value="Rieske_2Fe-2S"/>
</dbReference>
<dbReference type="PANTHER" id="PTHR21496:SF23">
    <property type="entry name" value="3-PHENYLPROPIONATE_CINNAMIC ACID DIOXYGENASE FERREDOXIN SUBUNIT"/>
    <property type="match status" value="1"/>
</dbReference>
<evidence type="ECO:0000313" key="7">
    <source>
        <dbReference type="Proteomes" id="UP001596516"/>
    </source>
</evidence>
<dbReference type="EMBL" id="JBHTFQ010000008">
    <property type="protein sequence ID" value="MFC7705468.1"/>
    <property type="molecule type" value="Genomic_DNA"/>
</dbReference>
<dbReference type="Pfam" id="PF00355">
    <property type="entry name" value="Rieske"/>
    <property type="match status" value="1"/>
</dbReference>
<keyword evidence="7" id="KW-1185">Reference proteome</keyword>
<dbReference type="Proteomes" id="UP001596516">
    <property type="component" value="Unassembled WGS sequence"/>
</dbReference>
<evidence type="ECO:0000256" key="1">
    <source>
        <dbReference type="ARBA" id="ARBA00022714"/>
    </source>
</evidence>
<organism evidence="6 7">
    <name type="scientific">Plastorhodobacter daqingensis</name>
    <dbReference type="NCBI Taxonomy" id="1387281"/>
    <lineage>
        <taxon>Bacteria</taxon>
        <taxon>Pseudomonadati</taxon>
        <taxon>Pseudomonadota</taxon>
        <taxon>Alphaproteobacteria</taxon>
        <taxon>Rhodobacterales</taxon>
        <taxon>Paracoccaceae</taxon>
        <taxon>Plastorhodobacter</taxon>
    </lineage>
</organism>
<sequence>MPEHVVCRLDEIPAGQSRRFTIGKRDIAIFNVNGALSAIADRCPHEGASLCAGRVTGLVQSDGPGSYRMEREGELVRCPWHGWEFDLRTGQSYCDPARMKVRTFGVKVMPGAGLQEGPYTIEVYDVAVRDDYVVVTL</sequence>
<comment type="caution">
    <text evidence="6">The sequence shown here is derived from an EMBL/GenBank/DDBJ whole genome shotgun (WGS) entry which is preliminary data.</text>
</comment>